<feature type="domain" description="HNH nuclease" evidence="1">
    <location>
        <begin position="82"/>
        <end position="134"/>
    </location>
</feature>
<organism evidence="2 3">
    <name type="scientific">Bacillus pseudomycoides</name>
    <dbReference type="NCBI Taxonomy" id="64104"/>
    <lineage>
        <taxon>Bacteria</taxon>
        <taxon>Bacillati</taxon>
        <taxon>Bacillota</taxon>
        <taxon>Bacilli</taxon>
        <taxon>Bacillales</taxon>
        <taxon>Bacillaceae</taxon>
        <taxon>Bacillus</taxon>
        <taxon>Bacillus cereus group</taxon>
    </lineage>
</organism>
<dbReference type="Pfam" id="PF14279">
    <property type="entry name" value="HNH_5"/>
    <property type="match status" value="1"/>
</dbReference>
<comment type="caution">
    <text evidence="2">The sequence shown here is derived from an EMBL/GenBank/DDBJ whole genome shotgun (WGS) entry which is preliminary data.</text>
</comment>
<sequence length="206" mass="23940">MSAKYAEKIELETKVCSRCKEEKPVKDFALHHKYGYQWYCRNCDAESKSAYEQTPQGKASRVNRNGRNRVTRNNTFADITNGQVRVLIERFNSCMYCGKSLTMKTLQIDHVVPMSFAGPHRIDNLVVCCGECNRVGGKGDMSIFEYYRQNEDFTMERLEVIINYLAELSGQSKLDIFQDMLWEDMLYCASKKGFRPKISRTLIEYD</sequence>
<evidence type="ECO:0000259" key="1">
    <source>
        <dbReference type="SMART" id="SM00507"/>
    </source>
</evidence>
<reference evidence="2 3" key="1">
    <citation type="submission" date="2017-09" db="EMBL/GenBank/DDBJ databases">
        <title>Large-scale bioinformatics analysis of Bacillus genomes uncovers conserved roles of natural products in bacterial physiology.</title>
        <authorList>
            <consortium name="Agbiome Team Llc"/>
            <person name="Bleich R.M."/>
            <person name="Grubbs K.J."/>
            <person name="Santa Maria K.C."/>
            <person name="Allen S.E."/>
            <person name="Farag S."/>
            <person name="Shank E.A."/>
            <person name="Bowers A."/>
        </authorList>
    </citation>
    <scope>NUCLEOTIDE SEQUENCE [LARGE SCALE GENOMIC DNA]</scope>
    <source>
        <strain evidence="2 3">AFS092012</strain>
    </source>
</reference>
<evidence type="ECO:0000313" key="3">
    <source>
        <dbReference type="Proteomes" id="UP000221020"/>
    </source>
</evidence>
<protein>
    <recommendedName>
        <fullName evidence="1">HNH nuclease domain-containing protein</fullName>
    </recommendedName>
</protein>
<name>A0AA91VCS6_9BACI</name>
<accession>A0AA91VCS6</accession>
<dbReference type="AlphaFoldDB" id="A0AA91VCS6"/>
<gene>
    <name evidence="2" type="ORF">CON65_09485</name>
</gene>
<dbReference type="InterPro" id="IPR029471">
    <property type="entry name" value="HNH_5"/>
</dbReference>
<dbReference type="SMART" id="SM00507">
    <property type="entry name" value="HNHc"/>
    <property type="match status" value="1"/>
</dbReference>
<evidence type="ECO:0000313" key="2">
    <source>
        <dbReference type="EMBL" id="PED82892.1"/>
    </source>
</evidence>
<proteinExistence type="predicted"/>
<dbReference type="Proteomes" id="UP000221020">
    <property type="component" value="Unassembled WGS sequence"/>
</dbReference>
<dbReference type="Gene3D" id="1.10.30.50">
    <property type="match status" value="1"/>
</dbReference>
<dbReference type="EMBL" id="NVOR01000024">
    <property type="protein sequence ID" value="PED82892.1"/>
    <property type="molecule type" value="Genomic_DNA"/>
</dbReference>
<dbReference type="RefSeq" id="WP_097899628.1">
    <property type="nucleotide sequence ID" value="NZ_NVOR01000024.1"/>
</dbReference>
<dbReference type="CDD" id="cd00085">
    <property type="entry name" value="HNHc"/>
    <property type="match status" value="1"/>
</dbReference>
<dbReference type="InterPro" id="IPR003615">
    <property type="entry name" value="HNH_nuc"/>
</dbReference>